<dbReference type="GO" id="GO:0005886">
    <property type="term" value="C:plasma membrane"/>
    <property type="evidence" value="ECO:0007669"/>
    <property type="project" value="TreeGrafter"/>
</dbReference>
<accession>A0A3S3QRL0</accession>
<dbReference type="InterPro" id="IPR037099">
    <property type="entry name" value="Fum_R/Succ_DH_flav-like_C_sf"/>
</dbReference>
<protein>
    <submittedName>
        <fullName evidence="2">Fumarate reductase flavoprotein C-term</fullName>
        <ecNumber evidence="2">1.3.5.1</ecNumber>
        <ecNumber evidence="2">1.3.5.4</ecNumber>
    </submittedName>
</protein>
<keyword evidence="2" id="KW-0560">Oxidoreductase</keyword>
<dbReference type="PANTHER" id="PTHR11632">
    <property type="entry name" value="SUCCINATE DEHYDROGENASE 2 FLAVOPROTEIN SUBUNIT"/>
    <property type="match status" value="1"/>
</dbReference>
<name>A0A3S3QRL0_9BACT</name>
<evidence type="ECO:0000313" key="3">
    <source>
        <dbReference type="Proteomes" id="UP000287853"/>
    </source>
</evidence>
<sequence>MARNKDGLTKALAEIPAIREEFYANVYIPGTGQELNQSLERAGRVADFLEFAEVMVLDALERKESCGCHLREESQTEEHEAKRDDVHYSHVTVWEHRGVGQPPLLHQEPLEFEAVTPSQRSYK</sequence>
<dbReference type="SUPFAM" id="SSF46977">
    <property type="entry name" value="Succinate dehydrogenase/fumarate reductase flavoprotein C-terminal domain"/>
    <property type="match status" value="1"/>
</dbReference>
<evidence type="ECO:0000313" key="2">
    <source>
        <dbReference type="EMBL" id="RWX45689.1"/>
    </source>
</evidence>
<keyword evidence="3" id="KW-1185">Reference proteome</keyword>
<dbReference type="Gene3D" id="1.20.58.100">
    <property type="entry name" value="Fumarate reductase/succinate dehydrogenase flavoprotein-like, C-terminal domain"/>
    <property type="match status" value="1"/>
</dbReference>
<dbReference type="FunFam" id="1.20.58.100:FF:000003">
    <property type="entry name" value="Succinate dehydrogenase flavoprotein subunit"/>
    <property type="match status" value="1"/>
</dbReference>
<dbReference type="EMBL" id="MTKO01000074">
    <property type="protein sequence ID" value="RWX45689.1"/>
    <property type="molecule type" value="Genomic_DNA"/>
</dbReference>
<dbReference type="GO" id="GO:0050660">
    <property type="term" value="F:flavin adenine dinucleotide binding"/>
    <property type="evidence" value="ECO:0007669"/>
    <property type="project" value="TreeGrafter"/>
</dbReference>
<comment type="caution">
    <text evidence="2">The sequence shown here is derived from an EMBL/GenBank/DDBJ whole genome shotgun (WGS) entry which is preliminary data.</text>
</comment>
<evidence type="ECO:0000259" key="1">
    <source>
        <dbReference type="Pfam" id="PF02910"/>
    </source>
</evidence>
<dbReference type="GO" id="GO:0008177">
    <property type="term" value="F:succinate dehydrogenase (quinone) activity"/>
    <property type="evidence" value="ECO:0007669"/>
    <property type="project" value="UniProtKB-EC"/>
</dbReference>
<dbReference type="AlphaFoldDB" id="A0A3S3QRL0"/>
<dbReference type="EC" id="1.3.5.1" evidence="2"/>
<proteinExistence type="predicted"/>
<dbReference type="PANTHER" id="PTHR11632:SF53">
    <property type="entry name" value="SUCCINATE DEHYDROGENASE FLAVOPROTEIN SUBUNIT"/>
    <property type="match status" value="1"/>
</dbReference>
<feature type="domain" description="Fumarate reductase/succinate dehydrogenase flavoprotein-like C-terminal" evidence="1">
    <location>
        <begin position="1"/>
        <end position="122"/>
    </location>
</feature>
<dbReference type="InterPro" id="IPR030664">
    <property type="entry name" value="SdhA/FrdA/AprA"/>
</dbReference>
<dbReference type="Proteomes" id="UP000287853">
    <property type="component" value="Unassembled WGS sequence"/>
</dbReference>
<dbReference type="Pfam" id="PF02910">
    <property type="entry name" value="Succ_DH_flav_C"/>
    <property type="match status" value="1"/>
</dbReference>
<dbReference type="InterPro" id="IPR015939">
    <property type="entry name" value="Fum_Rdtase/Succ_DH_flav-like_C"/>
</dbReference>
<gene>
    <name evidence="2" type="ORF">H206_03363</name>
</gene>
<organism evidence="2 3">
    <name type="scientific">Candidatus Electrothrix aarhusensis</name>
    <dbReference type="NCBI Taxonomy" id="1859131"/>
    <lineage>
        <taxon>Bacteria</taxon>
        <taxon>Pseudomonadati</taxon>
        <taxon>Thermodesulfobacteriota</taxon>
        <taxon>Desulfobulbia</taxon>
        <taxon>Desulfobulbales</taxon>
        <taxon>Desulfobulbaceae</taxon>
        <taxon>Candidatus Electrothrix</taxon>
    </lineage>
</organism>
<dbReference type="EC" id="1.3.5.4" evidence="2"/>
<dbReference type="GO" id="GO:0009061">
    <property type="term" value="P:anaerobic respiration"/>
    <property type="evidence" value="ECO:0007669"/>
    <property type="project" value="TreeGrafter"/>
</dbReference>
<reference evidence="2 3" key="1">
    <citation type="submission" date="2017-01" db="EMBL/GenBank/DDBJ databases">
        <title>The cable genome- insights into the physiology and evolution of filamentous bacteria capable of sulfide oxidation via long distance electron transfer.</title>
        <authorList>
            <person name="Schreiber L."/>
            <person name="Bjerg J.T."/>
            <person name="Boggild A."/>
            <person name="Van De Vossenberg J."/>
            <person name="Meysman F."/>
            <person name="Nielsen L.P."/>
            <person name="Schramm A."/>
            <person name="Kjeldsen K.U."/>
        </authorList>
    </citation>
    <scope>NUCLEOTIDE SEQUENCE [LARGE SCALE GENOMIC DNA]</scope>
    <source>
        <strain evidence="2">MCF</strain>
    </source>
</reference>
<dbReference type="GO" id="GO:0009055">
    <property type="term" value="F:electron transfer activity"/>
    <property type="evidence" value="ECO:0007669"/>
    <property type="project" value="TreeGrafter"/>
</dbReference>